<proteinExistence type="predicted"/>
<feature type="transmembrane region" description="Helical" evidence="5">
    <location>
        <begin position="6"/>
        <end position="27"/>
    </location>
</feature>
<dbReference type="PANTHER" id="PTHR11040:SF44">
    <property type="entry name" value="PROTEIN ZNTC-RELATED"/>
    <property type="match status" value="1"/>
</dbReference>
<evidence type="ECO:0000313" key="7">
    <source>
        <dbReference type="Proteomes" id="UP000241436"/>
    </source>
</evidence>
<dbReference type="AlphaFoldDB" id="A0A2T4TXZ2"/>
<feature type="transmembrane region" description="Helical" evidence="5">
    <location>
        <begin position="219"/>
        <end position="236"/>
    </location>
</feature>
<dbReference type="Pfam" id="PF02535">
    <property type="entry name" value="Zip"/>
    <property type="match status" value="1"/>
</dbReference>
<keyword evidence="3 5" id="KW-1133">Transmembrane helix</keyword>
<comment type="subcellular location">
    <subcellularLocation>
        <location evidence="1">Membrane</location>
        <topology evidence="1">Multi-pass membrane protein</topology>
    </subcellularLocation>
</comment>
<feature type="transmembrane region" description="Helical" evidence="5">
    <location>
        <begin position="124"/>
        <end position="143"/>
    </location>
</feature>
<gene>
    <name evidence="6" type="ORF">CLG94_06595</name>
</gene>
<keyword evidence="7" id="KW-1185">Reference proteome</keyword>
<comment type="caution">
    <text evidence="6">The sequence shown here is derived from an EMBL/GenBank/DDBJ whole genome shotgun (WGS) entry which is preliminary data.</text>
</comment>
<feature type="transmembrane region" description="Helical" evidence="5">
    <location>
        <begin position="34"/>
        <end position="56"/>
    </location>
</feature>
<keyword evidence="2 5" id="KW-0812">Transmembrane</keyword>
<feature type="transmembrane region" description="Helical" evidence="5">
    <location>
        <begin position="68"/>
        <end position="86"/>
    </location>
</feature>
<evidence type="ECO:0000313" key="6">
    <source>
        <dbReference type="EMBL" id="PTL35959.1"/>
    </source>
</evidence>
<evidence type="ECO:0000256" key="4">
    <source>
        <dbReference type="ARBA" id="ARBA00023136"/>
    </source>
</evidence>
<evidence type="ECO:0000256" key="1">
    <source>
        <dbReference type="ARBA" id="ARBA00004141"/>
    </source>
</evidence>
<feature type="transmembrane region" description="Helical" evidence="5">
    <location>
        <begin position="164"/>
        <end position="184"/>
    </location>
</feature>
<dbReference type="OrthoDB" id="2374151at2"/>
<keyword evidence="4 5" id="KW-0472">Membrane</keyword>
<sequence length="245" mass="25988">MDSFYISLAFGSAAAAANVVGGLLVTIKQQWDEVLLKYFVALGAGFMLGAAFLGMVPESMSLTDRAPLLILAGYLLIHFAEHILASHFHFGEETHVEAVLAPSASLFALVGLLIHTFFDGVSIASGFHVSMGLGVLVFVAVALHKIPEGFTVGSIMLAAGRSRGMAMASSIALGVSTMVGVIFASYFQGLLGYRLALSAGVMIYVAASDLMPEVNREKGFLMALMVFVGVLLYYLTERLLSSFGF</sequence>
<organism evidence="6 7">
    <name type="scientific">Candidatus Methylomirabilis limnetica</name>
    <dbReference type="NCBI Taxonomy" id="2033718"/>
    <lineage>
        <taxon>Bacteria</taxon>
        <taxon>Candidatus Methylomirabilota</taxon>
        <taxon>Candidatus Methylomirabilia</taxon>
        <taxon>Candidatus Methylomirabilales</taxon>
        <taxon>Candidatus Methylomirabilaceae</taxon>
        <taxon>Candidatus Methylomirabilis</taxon>
    </lineage>
</organism>
<dbReference type="Proteomes" id="UP000241436">
    <property type="component" value="Unassembled WGS sequence"/>
</dbReference>
<protein>
    <submittedName>
        <fullName evidence="6">ZIP family magnesium transporter</fullName>
    </submittedName>
</protein>
<reference evidence="6 7" key="1">
    <citation type="submission" date="2017-09" db="EMBL/GenBank/DDBJ databases">
        <title>Bloom of a denitrifying methanotroph, Candidatus Methylomirabilis limnetica, in a deep stratified lake.</title>
        <authorList>
            <person name="Graf J.S."/>
            <person name="Marchant H.K."/>
            <person name="Tienken D."/>
            <person name="Hach P.F."/>
            <person name="Brand A."/>
            <person name="Schubert C.J."/>
            <person name="Kuypers M.M."/>
            <person name="Milucka J."/>
        </authorList>
    </citation>
    <scope>NUCLEOTIDE SEQUENCE [LARGE SCALE GENOMIC DNA]</scope>
    <source>
        <strain evidence="6 7">Zug</strain>
    </source>
</reference>
<accession>A0A2T4TXZ2</accession>
<evidence type="ECO:0000256" key="2">
    <source>
        <dbReference type="ARBA" id="ARBA00022692"/>
    </source>
</evidence>
<evidence type="ECO:0000256" key="5">
    <source>
        <dbReference type="SAM" id="Phobius"/>
    </source>
</evidence>
<evidence type="ECO:0000256" key="3">
    <source>
        <dbReference type="ARBA" id="ARBA00022989"/>
    </source>
</evidence>
<dbReference type="RefSeq" id="WP_107562081.1">
    <property type="nucleotide sequence ID" value="NZ_NVQC01000020.1"/>
</dbReference>
<feature type="transmembrane region" description="Helical" evidence="5">
    <location>
        <begin position="98"/>
        <end position="118"/>
    </location>
</feature>
<reference evidence="7" key="2">
    <citation type="journal article" date="2018" name="Environ. Microbiol.">
        <title>Bloom of a denitrifying methanotroph, 'Candidatus Methylomirabilis limnetica', in a deep stratified lake.</title>
        <authorList>
            <person name="Graf J.S."/>
            <person name="Mayr M.J."/>
            <person name="Marchant H.K."/>
            <person name="Tienken D."/>
            <person name="Hach P.F."/>
            <person name="Brand A."/>
            <person name="Schubert C.J."/>
            <person name="Kuypers M.M."/>
            <person name="Milucka J."/>
        </authorList>
    </citation>
    <scope>NUCLEOTIDE SEQUENCE [LARGE SCALE GENOMIC DNA]</scope>
    <source>
        <strain evidence="7">Zug</strain>
    </source>
</reference>
<dbReference type="InterPro" id="IPR003689">
    <property type="entry name" value="ZIP"/>
</dbReference>
<name>A0A2T4TXZ2_9BACT</name>
<dbReference type="GO" id="GO:0005385">
    <property type="term" value="F:zinc ion transmembrane transporter activity"/>
    <property type="evidence" value="ECO:0007669"/>
    <property type="project" value="TreeGrafter"/>
</dbReference>
<dbReference type="PANTHER" id="PTHR11040">
    <property type="entry name" value="ZINC/IRON TRANSPORTER"/>
    <property type="match status" value="1"/>
</dbReference>
<dbReference type="EMBL" id="NVQC01000020">
    <property type="protein sequence ID" value="PTL35959.1"/>
    <property type="molecule type" value="Genomic_DNA"/>
</dbReference>
<feature type="transmembrane region" description="Helical" evidence="5">
    <location>
        <begin position="190"/>
        <end position="207"/>
    </location>
</feature>
<dbReference type="GO" id="GO:0016020">
    <property type="term" value="C:membrane"/>
    <property type="evidence" value="ECO:0007669"/>
    <property type="project" value="UniProtKB-SubCell"/>
</dbReference>